<dbReference type="Gene3D" id="3.40.50.300">
    <property type="entry name" value="P-loop containing nucleotide triphosphate hydrolases"/>
    <property type="match status" value="1"/>
</dbReference>
<name>A0A6J4QA62_9ACTN</name>
<dbReference type="AlphaFoldDB" id="A0A6J4QA62"/>
<protein>
    <recommendedName>
        <fullName evidence="2">Adenylyl-sulfate kinase</fullName>
    </recommendedName>
</protein>
<reference evidence="1" key="1">
    <citation type="submission" date="2020-02" db="EMBL/GenBank/DDBJ databases">
        <authorList>
            <person name="Meier V. D."/>
        </authorList>
    </citation>
    <scope>NUCLEOTIDE SEQUENCE</scope>
    <source>
        <strain evidence="1">AVDCRST_MAG35</strain>
    </source>
</reference>
<dbReference type="SUPFAM" id="SSF52540">
    <property type="entry name" value="P-loop containing nucleoside triphosphate hydrolases"/>
    <property type="match status" value="1"/>
</dbReference>
<dbReference type="InterPro" id="IPR027417">
    <property type="entry name" value="P-loop_NTPase"/>
</dbReference>
<evidence type="ECO:0000313" key="1">
    <source>
        <dbReference type="EMBL" id="CAA9438827.1"/>
    </source>
</evidence>
<dbReference type="EMBL" id="CADCUY010000593">
    <property type="protein sequence ID" value="CAA9438827.1"/>
    <property type="molecule type" value="Genomic_DNA"/>
</dbReference>
<sequence>MDDRAALVLSGTVGSGKTTTAAAIGDRLVTAGAPHAVIDLDGLRQAWPPPPEDPFHHALTVANLRAVTQHLVAAGARRLVLAGVVEDRPAVVDYQDALGMPVRLVRLRVDLAVVRQRLHRRHALHPQDLRWHLHRAAELDAALDARHLEDAVIDTTGLTPDQAAGAVLTTVGWAP</sequence>
<organism evidence="1">
    <name type="scientific">uncultured Quadrisphaera sp</name>
    <dbReference type="NCBI Taxonomy" id="904978"/>
    <lineage>
        <taxon>Bacteria</taxon>
        <taxon>Bacillati</taxon>
        <taxon>Actinomycetota</taxon>
        <taxon>Actinomycetes</taxon>
        <taxon>Kineosporiales</taxon>
        <taxon>Kineosporiaceae</taxon>
        <taxon>Quadrisphaera</taxon>
        <taxon>environmental samples</taxon>
    </lineage>
</organism>
<evidence type="ECO:0008006" key="2">
    <source>
        <dbReference type="Google" id="ProtNLM"/>
    </source>
</evidence>
<gene>
    <name evidence="1" type="ORF">AVDCRST_MAG35-3123</name>
</gene>
<proteinExistence type="predicted"/>
<accession>A0A6J4QA62</accession>